<accession>A0ABW0KKL2</accession>
<keyword evidence="3" id="KW-1185">Reference proteome</keyword>
<comment type="caution">
    <text evidence="2">The sequence shown here is derived from an EMBL/GenBank/DDBJ whole genome shotgun (WGS) entry which is preliminary data.</text>
</comment>
<name>A0ABW0KKL2_9BACT</name>
<feature type="domain" description="3-keto-alpha-glucoside-1,2-lyase/3-keto-2-hydroxy-glucal hydratase" evidence="1">
    <location>
        <begin position="59"/>
        <end position="260"/>
    </location>
</feature>
<dbReference type="Pfam" id="PF06439">
    <property type="entry name" value="3keto-disac_hyd"/>
    <property type="match status" value="1"/>
</dbReference>
<dbReference type="Proteomes" id="UP001596052">
    <property type="component" value="Unassembled WGS sequence"/>
</dbReference>
<evidence type="ECO:0000313" key="2">
    <source>
        <dbReference type="EMBL" id="MFC5454003.1"/>
    </source>
</evidence>
<gene>
    <name evidence="2" type="ORF">ACFQDI_03965</name>
</gene>
<dbReference type="RefSeq" id="WP_377163634.1">
    <property type="nucleotide sequence ID" value="NZ_JBHSMQ010000001.1"/>
</dbReference>
<organism evidence="2 3">
    <name type="scientific">Prosthecobacter fluviatilis</name>
    <dbReference type="NCBI Taxonomy" id="445931"/>
    <lineage>
        <taxon>Bacteria</taxon>
        <taxon>Pseudomonadati</taxon>
        <taxon>Verrucomicrobiota</taxon>
        <taxon>Verrucomicrobiia</taxon>
        <taxon>Verrucomicrobiales</taxon>
        <taxon>Verrucomicrobiaceae</taxon>
        <taxon>Prosthecobacter</taxon>
    </lineage>
</organism>
<dbReference type="InterPro" id="IPR010496">
    <property type="entry name" value="AL/BT2_dom"/>
</dbReference>
<dbReference type="Gene3D" id="2.60.120.560">
    <property type="entry name" value="Exo-inulinase, domain 1"/>
    <property type="match status" value="1"/>
</dbReference>
<reference evidence="3" key="1">
    <citation type="journal article" date="2019" name="Int. J. Syst. Evol. Microbiol.">
        <title>The Global Catalogue of Microorganisms (GCM) 10K type strain sequencing project: providing services to taxonomists for standard genome sequencing and annotation.</title>
        <authorList>
            <consortium name="The Broad Institute Genomics Platform"/>
            <consortium name="The Broad Institute Genome Sequencing Center for Infectious Disease"/>
            <person name="Wu L."/>
            <person name="Ma J."/>
        </authorList>
    </citation>
    <scope>NUCLEOTIDE SEQUENCE [LARGE SCALE GENOMIC DNA]</scope>
    <source>
        <strain evidence="3">CGMCC 4.1469</strain>
    </source>
</reference>
<evidence type="ECO:0000313" key="3">
    <source>
        <dbReference type="Proteomes" id="UP001596052"/>
    </source>
</evidence>
<proteinExistence type="predicted"/>
<sequence>MRILPFLSMLSVCSVGLIHAIEPVKAKINLLDVIKSGNVEYHVNPKADFHDAPKDIWTFDKDGTFHISGRGYGYVATKENFRDYHLVLEFKWGTKTWGKREKAAKDNGILLHAYGPHGAFGDTWMASIEAQIIEGGVGDILVLSPKLADGTVLTTSLSAEYALDRDKEKIWKKGEPRQTVTAGRINWKHRDVDWADKVGFRGREDVESPSGEWNRLEVIAKGDTLQYFVNGTMVNEAFDCKPAEGKILLQTEGAEMFVRRYELYPLGEFKGK</sequence>
<protein>
    <submittedName>
        <fullName evidence="2">DUF1080 domain-containing protein</fullName>
    </submittedName>
</protein>
<dbReference type="EMBL" id="JBHSMQ010000001">
    <property type="protein sequence ID" value="MFC5454003.1"/>
    <property type="molecule type" value="Genomic_DNA"/>
</dbReference>
<evidence type="ECO:0000259" key="1">
    <source>
        <dbReference type="Pfam" id="PF06439"/>
    </source>
</evidence>